<evidence type="ECO:0000313" key="5">
    <source>
        <dbReference type="EMBL" id="GLS91396.1"/>
    </source>
</evidence>
<evidence type="ECO:0000256" key="4">
    <source>
        <dbReference type="SAM" id="MobiDB-lite"/>
    </source>
</evidence>
<organism evidence="5 6">
    <name type="scientific">Psychromonas marina</name>
    <dbReference type="NCBI Taxonomy" id="88364"/>
    <lineage>
        <taxon>Bacteria</taxon>
        <taxon>Pseudomonadati</taxon>
        <taxon>Pseudomonadota</taxon>
        <taxon>Gammaproteobacteria</taxon>
        <taxon>Alteromonadales</taxon>
        <taxon>Psychromonadaceae</taxon>
        <taxon>Psychromonas</taxon>
    </lineage>
</organism>
<dbReference type="Pfam" id="PF04245">
    <property type="entry name" value="NA37"/>
    <property type="match status" value="1"/>
</dbReference>
<evidence type="ECO:0000256" key="3">
    <source>
        <dbReference type="ARBA" id="ARBA00022490"/>
    </source>
</evidence>
<evidence type="ECO:0000256" key="2">
    <source>
        <dbReference type="ARBA" id="ARBA00009035"/>
    </source>
</evidence>
<comment type="caution">
    <text evidence="5">The sequence shown here is derived from an EMBL/GenBank/DDBJ whole genome shotgun (WGS) entry which is preliminary data.</text>
</comment>
<comment type="subcellular location">
    <subcellularLocation>
        <location evidence="1">Cytoplasm</location>
        <location evidence="1">Nucleoid</location>
    </subcellularLocation>
</comment>
<evidence type="ECO:0000313" key="6">
    <source>
        <dbReference type="Proteomes" id="UP001157353"/>
    </source>
</evidence>
<dbReference type="NCBIfam" id="NF001557">
    <property type="entry name" value="PRK00378.1"/>
    <property type="match status" value="1"/>
</dbReference>
<accession>A0ABQ6E327</accession>
<dbReference type="PANTHER" id="PTHR38772:SF1">
    <property type="entry name" value="NUCLEOID-ASSOCIATED PROTEIN YEJK"/>
    <property type="match status" value="1"/>
</dbReference>
<name>A0ABQ6E327_9GAMM</name>
<gene>
    <name evidence="5" type="ORF">GCM10007916_24650</name>
</gene>
<proteinExistence type="inferred from homology"/>
<dbReference type="RefSeq" id="WP_284204511.1">
    <property type="nucleotide sequence ID" value="NZ_BSPQ01000013.1"/>
</dbReference>
<feature type="region of interest" description="Disordered" evidence="4">
    <location>
        <begin position="321"/>
        <end position="353"/>
    </location>
</feature>
<sequence length="353" mass="39977">MNISATNIILHSLNYNTEGVLECTKREGELPISPSIEQFLTKIHSTYQSKTNKAFASFREETGQPQVFQQALQQEMKGELDFVSFSQTAVDCLVEELQKQDFAEQGILLISKYSWTASDYLLIALLQNNESISVNENLELTNSQHLETSKIQLVTRIDLTLLSRSPESNRYLSFIKGRVGRQVSDFFLDFMGAQEGFDAKVQNQVLMKAVEEFCEKEALPVEKKQEVREVAFEYCKEQLKQGEDIELATLSEQMQEAPKLEGSFYDFVSEDYQLEQNFPADRSVMRKLTKYVGQGGGVSISFDQKHLGDRIQYDAASDTLTITGIPPNLREQLKRDTTDESSSTASDDESAPF</sequence>
<keyword evidence="6" id="KW-1185">Reference proteome</keyword>
<evidence type="ECO:0000256" key="1">
    <source>
        <dbReference type="ARBA" id="ARBA00004453"/>
    </source>
</evidence>
<comment type="similarity">
    <text evidence="2">Belongs to the YejK family.</text>
</comment>
<dbReference type="InterPro" id="IPR007358">
    <property type="entry name" value="Nucleoid_associated_NdpA"/>
</dbReference>
<keyword evidence="3" id="KW-0963">Cytoplasm</keyword>
<protein>
    <submittedName>
        <fullName evidence="5">Nucleoid-associated protein</fullName>
    </submittedName>
</protein>
<dbReference type="Proteomes" id="UP001157353">
    <property type="component" value="Unassembled WGS sequence"/>
</dbReference>
<reference evidence="6" key="1">
    <citation type="journal article" date="2019" name="Int. J. Syst. Evol. Microbiol.">
        <title>The Global Catalogue of Microorganisms (GCM) 10K type strain sequencing project: providing services to taxonomists for standard genome sequencing and annotation.</title>
        <authorList>
            <consortium name="The Broad Institute Genomics Platform"/>
            <consortium name="The Broad Institute Genome Sequencing Center for Infectious Disease"/>
            <person name="Wu L."/>
            <person name="Ma J."/>
        </authorList>
    </citation>
    <scope>NUCLEOTIDE SEQUENCE [LARGE SCALE GENOMIC DNA]</scope>
    <source>
        <strain evidence="6">NBRC 103166</strain>
    </source>
</reference>
<dbReference type="PANTHER" id="PTHR38772">
    <property type="match status" value="1"/>
</dbReference>
<dbReference type="EMBL" id="BSPQ01000013">
    <property type="protein sequence ID" value="GLS91396.1"/>
    <property type="molecule type" value="Genomic_DNA"/>
</dbReference>